<proteinExistence type="predicted"/>
<dbReference type="AlphaFoldDB" id="A0AAV0XNJ0"/>
<reference evidence="1 2" key="1">
    <citation type="submission" date="2023-01" db="EMBL/GenBank/DDBJ databases">
        <authorList>
            <person name="Whitehead M."/>
        </authorList>
    </citation>
    <scope>NUCLEOTIDE SEQUENCE [LARGE SCALE GENOMIC DNA]</scope>
</reference>
<evidence type="ECO:0000313" key="2">
    <source>
        <dbReference type="Proteomes" id="UP001160148"/>
    </source>
</evidence>
<accession>A0AAV0XNJ0</accession>
<evidence type="ECO:0000313" key="1">
    <source>
        <dbReference type="EMBL" id="CAI6369377.1"/>
    </source>
</evidence>
<keyword evidence="2" id="KW-1185">Reference proteome</keyword>
<dbReference type="Proteomes" id="UP001160148">
    <property type="component" value="Unassembled WGS sequence"/>
</dbReference>
<dbReference type="EMBL" id="CARXXK010000005">
    <property type="protein sequence ID" value="CAI6369377.1"/>
    <property type="molecule type" value="Genomic_DNA"/>
</dbReference>
<protein>
    <submittedName>
        <fullName evidence="1">Uncharacterized protein</fullName>
    </submittedName>
</protein>
<gene>
    <name evidence="1" type="ORF">MEUPH1_LOCUS23621</name>
</gene>
<comment type="caution">
    <text evidence="1">The sequence shown here is derived from an EMBL/GenBank/DDBJ whole genome shotgun (WGS) entry which is preliminary data.</text>
</comment>
<sequence>MNYHDAKTLRYRLDAGDSAAFHKSIFKSVSLPERRKCRRGRMTFYNTRSGAFKPAAAAPCDILIICLQLCTTLGLYKSLLKEIHYGGGQDMYVRTAGLF</sequence>
<organism evidence="1 2">
    <name type="scientific">Macrosiphum euphorbiae</name>
    <name type="common">potato aphid</name>
    <dbReference type="NCBI Taxonomy" id="13131"/>
    <lineage>
        <taxon>Eukaryota</taxon>
        <taxon>Metazoa</taxon>
        <taxon>Ecdysozoa</taxon>
        <taxon>Arthropoda</taxon>
        <taxon>Hexapoda</taxon>
        <taxon>Insecta</taxon>
        <taxon>Pterygota</taxon>
        <taxon>Neoptera</taxon>
        <taxon>Paraneoptera</taxon>
        <taxon>Hemiptera</taxon>
        <taxon>Sternorrhyncha</taxon>
        <taxon>Aphidomorpha</taxon>
        <taxon>Aphidoidea</taxon>
        <taxon>Aphididae</taxon>
        <taxon>Macrosiphini</taxon>
        <taxon>Macrosiphum</taxon>
    </lineage>
</organism>
<name>A0AAV0XNJ0_9HEMI</name>